<feature type="region of interest" description="Disordered" evidence="1">
    <location>
        <begin position="218"/>
        <end position="243"/>
    </location>
</feature>
<feature type="domain" description="Protein kinase" evidence="2">
    <location>
        <begin position="1"/>
        <end position="211"/>
    </location>
</feature>
<reference evidence="3 4" key="1">
    <citation type="submission" date="2015-11" db="EMBL/GenBank/DDBJ databases">
        <title>Genomes and virulence difference between two physiological races of Phytophthora nicotianae.</title>
        <authorList>
            <person name="Liu H."/>
            <person name="Ma X."/>
            <person name="Yu H."/>
            <person name="Fang D."/>
            <person name="Li Y."/>
            <person name="Wang X."/>
            <person name="Wang W."/>
            <person name="Dong Y."/>
            <person name="Xiao B."/>
        </authorList>
    </citation>
    <scope>NUCLEOTIDE SEQUENCE [LARGE SCALE GENOMIC DNA]</scope>
    <source>
        <strain evidence="4">race 1</strain>
    </source>
</reference>
<comment type="caution">
    <text evidence="3">The sequence shown here is derived from an EMBL/GenBank/DDBJ whole genome shotgun (WGS) entry which is preliminary data.</text>
</comment>
<dbReference type="InterPro" id="IPR011009">
    <property type="entry name" value="Kinase-like_dom_sf"/>
</dbReference>
<evidence type="ECO:0000313" key="3">
    <source>
        <dbReference type="EMBL" id="KUF84582.1"/>
    </source>
</evidence>
<gene>
    <name evidence="3" type="ORF">AM588_10001545</name>
</gene>
<accession>A0A0W8CKG7</accession>
<name>A0A0W8CKG7_PHYNI</name>
<evidence type="ECO:0000256" key="1">
    <source>
        <dbReference type="SAM" id="MobiDB-lite"/>
    </source>
</evidence>
<dbReference type="GO" id="GO:0005524">
    <property type="term" value="F:ATP binding"/>
    <property type="evidence" value="ECO:0007669"/>
    <property type="project" value="InterPro"/>
</dbReference>
<dbReference type="Proteomes" id="UP000054636">
    <property type="component" value="Unassembled WGS sequence"/>
</dbReference>
<proteinExistence type="predicted"/>
<evidence type="ECO:0000259" key="2">
    <source>
        <dbReference type="PROSITE" id="PS50011"/>
    </source>
</evidence>
<dbReference type="EMBL" id="LNFP01001943">
    <property type="protein sequence ID" value="KUF84582.1"/>
    <property type="molecule type" value="Genomic_DNA"/>
</dbReference>
<dbReference type="Gene3D" id="1.10.510.10">
    <property type="entry name" value="Transferase(Phosphotransferase) domain 1"/>
    <property type="match status" value="1"/>
</dbReference>
<dbReference type="PANTHER" id="PTHR44329">
    <property type="entry name" value="SERINE/THREONINE-PROTEIN KINASE TNNI3K-RELATED"/>
    <property type="match status" value="1"/>
</dbReference>
<dbReference type="InterPro" id="IPR051681">
    <property type="entry name" value="Ser/Thr_Kinases-Pseudokinases"/>
</dbReference>
<dbReference type="AlphaFoldDB" id="A0A0W8CKG7"/>
<dbReference type="Pfam" id="PF07714">
    <property type="entry name" value="PK_Tyr_Ser-Thr"/>
    <property type="match status" value="1"/>
</dbReference>
<dbReference type="InterPro" id="IPR000719">
    <property type="entry name" value="Prot_kinase_dom"/>
</dbReference>
<organism evidence="3 4">
    <name type="scientific">Phytophthora nicotianae</name>
    <name type="common">Potato buckeye rot agent</name>
    <name type="synonym">Phytophthora parasitica</name>
    <dbReference type="NCBI Taxonomy" id="4792"/>
    <lineage>
        <taxon>Eukaryota</taxon>
        <taxon>Sar</taxon>
        <taxon>Stramenopiles</taxon>
        <taxon>Oomycota</taxon>
        <taxon>Peronosporomycetes</taxon>
        <taxon>Peronosporales</taxon>
        <taxon>Peronosporaceae</taxon>
        <taxon>Phytophthora</taxon>
    </lineage>
</organism>
<evidence type="ECO:0000313" key="4">
    <source>
        <dbReference type="Proteomes" id="UP000054636"/>
    </source>
</evidence>
<dbReference type="GO" id="GO:0004674">
    <property type="term" value="F:protein serine/threonine kinase activity"/>
    <property type="evidence" value="ECO:0007669"/>
    <property type="project" value="TreeGrafter"/>
</dbReference>
<dbReference type="PANTHER" id="PTHR44329:SF214">
    <property type="entry name" value="PROTEIN KINASE DOMAIN-CONTAINING PROTEIN"/>
    <property type="match status" value="1"/>
</dbReference>
<sequence>MAFWREARIWKKAKHPNIVPFFGAYCRGPNYFLVCKEAKNGKLRDYLKSKRQTVWQKLYEAALGLRFLHQRNIIHSDLKCNQILVGENGEAMLTDFGLSYISDESRPSGGVKGAVRWKAPECLRAKNPSEPTKEADVYSFGMCVIEAVTDRYPWGNLLDSAVMHHLQKETFLKQPPQFSEAQWVFVKSLCAFDPLRRLTMDAAVKEVKNFARQEKKKVGHETPFTFEPQPESELEDSDDSESD</sequence>
<dbReference type="InterPro" id="IPR001245">
    <property type="entry name" value="Ser-Thr/Tyr_kinase_cat_dom"/>
</dbReference>
<dbReference type="SUPFAM" id="SSF56112">
    <property type="entry name" value="Protein kinase-like (PK-like)"/>
    <property type="match status" value="1"/>
</dbReference>
<dbReference type="PROSITE" id="PS50011">
    <property type="entry name" value="PROTEIN_KINASE_DOM"/>
    <property type="match status" value="1"/>
</dbReference>
<protein>
    <recommendedName>
        <fullName evidence="2">Protein kinase domain-containing protein</fullName>
    </recommendedName>
</protein>
<feature type="compositionally biased region" description="Acidic residues" evidence="1">
    <location>
        <begin position="230"/>
        <end position="243"/>
    </location>
</feature>